<dbReference type="InterPro" id="IPR002035">
    <property type="entry name" value="VWF_A"/>
</dbReference>
<evidence type="ECO:0000259" key="2">
    <source>
        <dbReference type="Pfam" id="PF13519"/>
    </source>
</evidence>
<name>A0A8J2FSS4_9BACT</name>
<dbReference type="SUPFAM" id="SSF53300">
    <property type="entry name" value="vWA-like"/>
    <property type="match status" value="1"/>
</dbReference>
<keyword evidence="1" id="KW-1133">Transmembrane helix</keyword>
<dbReference type="EMBL" id="CAJNOB010000020">
    <property type="protein sequence ID" value="CAF0698438.1"/>
    <property type="molecule type" value="Genomic_DNA"/>
</dbReference>
<comment type="caution">
    <text evidence="3">The sequence shown here is derived from an EMBL/GenBank/DDBJ whole genome shotgun (WGS) entry which is preliminary data.</text>
</comment>
<dbReference type="RefSeq" id="WP_174583316.1">
    <property type="nucleotide sequence ID" value="NZ_CAJNOB010000020.1"/>
</dbReference>
<protein>
    <recommendedName>
        <fullName evidence="2">VWFA domain-containing protein</fullName>
    </recommendedName>
</protein>
<keyword evidence="1" id="KW-0472">Membrane</keyword>
<accession>A0A8J2FSS4</accession>
<organism evidence="3 4">
    <name type="scientific">Candidatus Methylacidithermus pantelleriae</name>
    <dbReference type="NCBI Taxonomy" id="2744239"/>
    <lineage>
        <taxon>Bacteria</taxon>
        <taxon>Pseudomonadati</taxon>
        <taxon>Verrucomicrobiota</taxon>
        <taxon>Methylacidiphilae</taxon>
        <taxon>Methylacidiphilales</taxon>
        <taxon>Methylacidiphilaceae</taxon>
        <taxon>Candidatus Methylacidithermus</taxon>
    </lineage>
</organism>
<proteinExistence type="predicted"/>
<feature type="transmembrane region" description="Helical" evidence="1">
    <location>
        <begin position="48"/>
        <end position="66"/>
    </location>
</feature>
<feature type="domain" description="VWFA" evidence="2">
    <location>
        <begin position="86"/>
        <end position="197"/>
    </location>
</feature>
<dbReference type="CDD" id="cd00198">
    <property type="entry name" value="vWFA"/>
    <property type="match status" value="1"/>
</dbReference>
<sequence>MLSDVLGILLSFVAGLGATWVAVRHERKGESAQKSYLGTAIPPLRRPWWEALLAGLIVGFMCWTGWQLQGGSLQTRVLWPTVELWVLWDVSLSMHAVDSYVGQTKVSRLQWTQDFLSKVPEEVPGAHWALVPFAGESALAIEPTEDAEEWRYYLEQPTGLAPEPGSDLEAPLVLVKNAWKKHPPSRDHPVILFLSDGGKEPGIEPSETRLQASVRDLMALKPKMSLISLALGASTPVPIPREGQDPRRGWETNPMTGQPLYTALWLPPLRALAEVSQGKLVVVGSESPSQVWQSVHQALDQAGIPRKVQWVWSKGQEGDPRILLWAVLATMILAILWV</sequence>
<dbReference type="Proteomes" id="UP000663859">
    <property type="component" value="Unassembled WGS sequence"/>
</dbReference>
<dbReference type="InterPro" id="IPR036465">
    <property type="entry name" value="vWFA_dom_sf"/>
</dbReference>
<reference evidence="3" key="1">
    <citation type="submission" date="2021-02" db="EMBL/GenBank/DDBJ databases">
        <authorList>
            <person name="Cremers G."/>
            <person name="Picone N."/>
        </authorList>
    </citation>
    <scope>NUCLEOTIDE SEQUENCE</scope>
    <source>
        <strain evidence="3">PQ17</strain>
    </source>
</reference>
<dbReference type="AlphaFoldDB" id="A0A8J2FSS4"/>
<evidence type="ECO:0000313" key="3">
    <source>
        <dbReference type="EMBL" id="CAF0698438.1"/>
    </source>
</evidence>
<evidence type="ECO:0000313" key="4">
    <source>
        <dbReference type="Proteomes" id="UP000663859"/>
    </source>
</evidence>
<gene>
    <name evidence="3" type="ORF">MPNT_270017</name>
</gene>
<dbReference type="Pfam" id="PF13519">
    <property type="entry name" value="VWA_2"/>
    <property type="match status" value="1"/>
</dbReference>
<evidence type="ECO:0000256" key="1">
    <source>
        <dbReference type="SAM" id="Phobius"/>
    </source>
</evidence>
<keyword evidence="1" id="KW-0812">Transmembrane</keyword>
<dbReference type="Gene3D" id="3.40.50.410">
    <property type="entry name" value="von Willebrand factor, type A domain"/>
    <property type="match status" value="1"/>
</dbReference>
<keyword evidence="4" id="KW-1185">Reference proteome</keyword>